<dbReference type="EMBL" id="CABEIY010000008">
    <property type="protein sequence ID" value="VTT27197.1"/>
    <property type="molecule type" value="Genomic_DNA"/>
</dbReference>
<accession>A0AAE9QZD3</accession>
<evidence type="ECO:0000313" key="1">
    <source>
        <dbReference type="EMBL" id="VTT27197.1"/>
    </source>
</evidence>
<dbReference type="AlphaFoldDB" id="A0AAE9QZD3"/>
<name>A0AAE9QZD3_STREQ</name>
<organism evidence="1 2">
    <name type="scientific">Streptococcus dysgalactiae subsp. equisimilis</name>
    <name type="common">Streptococcus equisimilis</name>
    <dbReference type="NCBI Taxonomy" id="119602"/>
    <lineage>
        <taxon>Bacteria</taxon>
        <taxon>Bacillati</taxon>
        <taxon>Bacillota</taxon>
        <taxon>Bacilli</taxon>
        <taxon>Lactobacillales</taxon>
        <taxon>Streptococcaceae</taxon>
        <taxon>Streptococcus</taxon>
    </lineage>
</organism>
<dbReference type="RefSeq" id="WP_235290669.1">
    <property type="nucleotide sequence ID" value="NZ_CABEIS010000003.1"/>
</dbReference>
<dbReference type="Proteomes" id="UP000339049">
    <property type="component" value="Unassembled WGS sequence"/>
</dbReference>
<gene>
    <name evidence="1" type="ORF">NCTC11557_02223</name>
</gene>
<comment type="caution">
    <text evidence="1">The sequence shown here is derived from an EMBL/GenBank/DDBJ whole genome shotgun (WGS) entry which is preliminary data.</text>
</comment>
<evidence type="ECO:0000313" key="2">
    <source>
        <dbReference type="Proteomes" id="UP000339049"/>
    </source>
</evidence>
<protein>
    <submittedName>
        <fullName evidence="1">Transcriptional regulator</fullName>
    </submittedName>
</protein>
<proteinExistence type="predicted"/>
<sequence>MDELYTRVSKLAKQSLYQFIKNEEMSLLHYYFQSFFDYYTEKNAIKVMPHHFEGRKIEGLTIIDKSGISISYEEENPTVKQNFTLCHELGHCLITQTDSIFFYFVIL</sequence>
<reference evidence="1 2" key="1">
    <citation type="submission" date="2019-05" db="EMBL/GenBank/DDBJ databases">
        <authorList>
            <consortium name="Pathogen Informatics"/>
        </authorList>
    </citation>
    <scope>NUCLEOTIDE SEQUENCE [LARGE SCALE GENOMIC DNA]</scope>
    <source>
        <strain evidence="1 2">NCTC11557</strain>
    </source>
</reference>
<dbReference type="Gene3D" id="1.10.10.2910">
    <property type="match status" value="1"/>
</dbReference>